<evidence type="ECO:0000313" key="2">
    <source>
        <dbReference type="Proteomes" id="UP001362100"/>
    </source>
</evidence>
<dbReference type="RefSeq" id="WP_180822462.1">
    <property type="nucleotide sequence ID" value="NZ_JACAWY010000001.1"/>
</dbReference>
<gene>
    <name evidence="1" type="ORF">WH298_06120</name>
</gene>
<dbReference type="Proteomes" id="UP001362100">
    <property type="component" value="Unassembled WGS sequence"/>
</dbReference>
<proteinExistence type="predicted"/>
<name>A0ABU8PPZ1_9GAMM</name>
<dbReference type="Pfam" id="PF24172">
    <property type="entry name" value="CdiI_ImmP"/>
    <property type="match status" value="1"/>
</dbReference>
<dbReference type="CDD" id="cd20693">
    <property type="entry name" value="CdiI_EcoliA0-like"/>
    <property type="match status" value="1"/>
</dbReference>
<sequence length="123" mass="14208">MSLFNECKEALSDDFNVLEGQSEKEIINILYQFPLSNGNILWEELEYADFEDINAFIAASQKNECVYIFADDIDVPVFKTNLFLVAQNIYDVTALSPRLFIFNDKFILQPLFPTEIIRVGIKK</sequence>
<dbReference type="InterPro" id="IPR049585">
    <property type="entry name" value="CdiI_EcoliA0-like"/>
</dbReference>
<dbReference type="EMBL" id="JBBGZW010000001">
    <property type="protein sequence ID" value="MEJ5044788.1"/>
    <property type="molecule type" value="Genomic_DNA"/>
</dbReference>
<organism evidence="1 2">
    <name type="scientific">Pantoea nemavictus</name>
    <dbReference type="NCBI Taxonomy" id="2726955"/>
    <lineage>
        <taxon>Bacteria</taxon>
        <taxon>Pseudomonadati</taxon>
        <taxon>Pseudomonadota</taxon>
        <taxon>Gammaproteobacteria</taxon>
        <taxon>Enterobacterales</taxon>
        <taxon>Erwiniaceae</taxon>
        <taxon>Pantoea</taxon>
    </lineage>
</organism>
<accession>A0ABU8PPZ1</accession>
<protein>
    <submittedName>
        <fullName evidence="1">Uncharacterized protein</fullName>
    </submittedName>
</protein>
<keyword evidence="2" id="KW-1185">Reference proteome</keyword>
<comment type="caution">
    <text evidence="1">The sequence shown here is derived from an EMBL/GenBank/DDBJ whole genome shotgun (WGS) entry which is preliminary data.</text>
</comment>
<reference evidence="1 2" key="1">
    <citation type="submission" date="2023-12" db="EMBL/GenBank/DDBJ databases">
        <title>Gut-associated functions are favored during microbiome assembly across C. elegans life.</title>
        <authorList>
            <person name="Zimmermann J."/>
        </authorList>
    </citation>
    <scope>NUCLEOTIDE SEQUENCE [LARGE SCALE GENOMIC DNA]</scope>
    <source>
        <strain evidence="1 2">BIGb0393</strain>
    </source>
</reference>
<evidence type="ECO:0000313" key="1">
    <source>
        <dbReference type="EMBL" id="MEJ5044788.1"/>
    </source>
</evidence>